<proteinExistence type="predicted"/>
<reference evidence="2" key="1">
    <citation type="journal article" date="2019" name="Int. J. Syst. Evol. Microbiol.">
        <title>The Global Catalogue of Microorganisms (GCM) 10K type strain sequencing project: providing services to taxonomists for standard genome sequencing and annotation.</title>
        <authorList>
            <consortium name="The Broad Institute Genomics Platform"/>
            <consortium name="The Broad Institute Genome Sequencing Center for Infectious Disease"/>
            <person name="Wu L."/>
            <person name="Ma J."/>
        </authorList>
    </citation>
    <scope>NUCLEOTIDE SEQUENCE [LARGE SCALE GENOMIC DNA]</scope>
    <source>
        <strain evidence="2">CGMCC 1.15407</strain>
    </source>
</reference>
<dbReference type="EMBL" id="BMIU01000011">
    <property type="protein sequence ID" value="GGF35489.1"/>
    <property type="molecule type" value="Genomic_DNA"/>
</dbReference>
<dbReference type="Proteomes" id="UP000647339">
    <property type="component" value="Unassembled WGS sequence"/>
</dbReference>
<keyword evidence="2" id="KW-1185">Reference proteome</keyword>
<evidence type="ECO:0000313" key="2">
    <source>
        <dbReference type="Proteomes" id="UP000647339"/>
    </source>
</evidence>
<gene>
    <name evidence="1" type="ORF">GCM10011339_24810</name>
</gene>
<evidence type="ECO:0008006" key="3">
    <source>
        <dbReference type="Google" id="ProtNLM"/>
    </source>
</evidence>
<sequence>MLIPHPTDHAAEEVSGEEFGRVILEHEAHNGFFKAKVLIHPSVASRGFQLFINGESNYKMMDYGKKYFCGTKLSHHRDIILRVTMNDGRYQRFKLEKAHKIGTAHAAFSEIKPDFKPFYSFLPGAKGH</sequence>
<protein>
    <recommendedName>
        <fullName evidence="3">Galectin</fullName>
    </recommendedName>
</protein>
<comment type="caution">
    <text evidence="1">The sequence shown here is derived from an EMBL/GenBank/DDBJ whole genome shotgun (WGS) entry which is preliminary data.</text>
</comment>
<organism evidence="1 2">
    <name type="scientific">Echinicola rosea</name>
    <dbReference type="NCBI Taxonomy" id="1807691"/>
    <lineage>
        <taxon>Bacteria</taxon>
        <taxon>Pseudomonadati</taxon>
        <taxon>Bacteroidota</taxon>
        <taxon>Cytophagia</taxon>
        <taxon>Cytophagales</taxon>
        <taxon>Cyclobacteriaceae</taxon>
        <taxon>Echinicola</taxon>
    </lineage>
</organism>
<accession>A0ABQ1V271</accession>
<evidence type="ECO:0000313" key="1">
    <source>
        <dbReference type="EMBL" id="GGF35489.1"/>
    </source>
</evidence>
<name>A0ABQ1V271_9BACT</name>